<feature type="domain" description="DUF427" evidence="1">
    <location>
        <begin position="33"/>
        <end position="124"/>
    </location>
</feature>
<evidence type="ECO:0000313" key="2">
    <source>
        <dbReference type="EMBL" id="MDQ0146878.1"/>
    </source>
</evidence>
<dbReference type="InterPro" id="IPR007361">
    <property type="entry name" value="DUF427"/>
</dbReference>
<accession>A0AAJ1WHS4</accession>
<dbReference type="Gene3D" id="2.170.150.40">
    <property type="entry name" value="Domain of unknown function (DUF427)"/>
    <property type="match status" value="1"/>
</dbReference>
<proteinExistence type="predicted"/>
<dbReference type="Proteomes" id="UP001239267">
    <property type="component" value="Unassembled WGS sequence"/>
</dbReference>
<comment type="caution">
    <text evidence="2">The sequence shown here is derived from an EMBL/GenBank/DDBJ whole genome shotgun (WGS) entry which is preliminary data.</text>
</comment>
<evidence type="ECO:0000259" key="1">
    <source>
        <dbReference type="Pfam" id="PF04248"/>
    </source>
</evidence>
<dbReference type="PANTHER" id="PTHR43058:SF1">
    <property type="entry name" value="DUF427 DOMAIN-CONTAINING PROTEIN"/>
    <property type="match status" value="1"/>
</dbReference>
<evidence type="ECO:0000313" key="3">
    <source>
        <dbReference type="Proteomes" id="UP001239267"/>
    </source>
</evidence>
<reference evidence="2 3" key="1">
    <citation type="submission" date="2023-07" db="EMBL/GenBank/DDBJ databases">
        <title>Sorghum-associated microbial communities from plants grown in Nebraska, USA.</title>
        <authorList>
            <person name="Schachtman D."/>
        </authorList>
    </citation>
    <scope>NUCLEOTIDE SEQUENCE [LARGE SCALE GENOMIC DNA]</scope>
    <source>
        <strain evidence="2 3">DS1001</strain>
    </source>
</reference>
<gene>
    <name evidence="2" type="ORF">J2T23_002781</name>
</gene>
<protein>
    <submittedName>
        <fullName evidence="2">Uncharacterized protein (DUF427 family)</fullName>
    </submittedName>
</protein>
<dbReference type="PANTHER" id="PTHR43058">
    <property type="entry name" value="SLR0655 PROTEIN"/>
    <property type="match status" value="1"/>
</dbReference>
<dbReference type="RefSeq" id="WP_307360799.1">
    <property type="nucleotide sequence ID" value="NZ_JAUSTB010000009.1"/>
</dbReference>
<name>A0AAJ1WHS4_9MICC</name>
<sequence>MTTRIVPAVPGPGQESVWDYPRPPRIEHSSERVRIVLGGELILDTTDSLRVLETSHPPVYYVPRSAFAEGALEPASGSSFCEFKGSAKYLTVRGGGKEAESAAWSYPEPASGFEALADRVAVYPGRMDYCEVDGERVQAQPGRFYGGWITSKVVGPFKGEPGTMDW</sequence>
<organism evidence="2 3">
    <name type="scientific">Pseudarthrobacter niigatensis</name>
    <dbReference type="NCBI Taxonomy" id="369935"/>
    <lineage>
        <taxon>Bacteria</taxon>
        <taxon>Bacillati</taxon>
        <taxon>Actinomycetota</taxon>
        <taxon>Actinomycetes</taxon>
        <taxon>Micrococcales</taxon>
        <taxon>Micrococcaceae</taxon>
        <taxon>Pseudarthrobacter</taxon>
    </lineage>
</organism>
<dbReference type="EMBL" id="JAUSTB010000009">
    <property type="protein sequence ID" value="MDQ0146878.1"/>
    <property type="molecule type" value="Genomic_DNA"/>
</dbReference>
<keyword evidence="3" id="KW-1185">Reference proteome</keyword>
<dbReference type="InterPro" id="IPR038694">
    <property type="entry name" value="DUF427_sf"/>
</dbReference>
<dbReference type="AlphaFoldDB" id="A0AAJ1WHS4"/>
<dbReference type="Pfam" id="PF04248">
    <property type="entry name" value="NTP_transf_9"/>
    <property type="match status" value="1"/>
</dbReference>